<protein>
    <recommendedName>
        <fullName evidence="6">MYND-type domain-containing protein</fullName>
    </recommendedName>
</protein>
<accession>A0A8H6YW73</accession>
<evidence type="ECO:0000256" key="5">
    <source>
        <dbReference type="SAM" id="MobiDB-lite"/>
    </source>
</evidence>
<evidence type="ECO:0000313" key="7">
    <source>
        <dbReference type="EMBL" id="KAF7365824.1"/>
    </source>
</evidence>
<reference evidence="7" key="1">
    <citation type="submission" date="2020-05" db="EMBL/GenBank/DDBJ databases">
        <title>Mycena genomes resolve the evolution of fungal bioluminescence.</title>
        <authorList>
            <person name="Tsai I.J."/>
        </authorList>
    </citation>
    <scope>NUCLEOTIDE SEQUENCE</scope>
    <source>
        <strain evidence="7">CCC161011</strain>
    </source>
</reference>
<dbReference type="EMBL" id="JACAZI010000003">
    <property type="protein sequence ID" value="KAF7365824.1"/>
    <property type="molecule type" value="Genomic_DNA"/>
</dbReference>
<dbReference type="SUPFAM" id="SSF144232">
    <property type="entry name" value="HIT/MYND zinc finger-like"/>
    <property type="match status" value="1"/>
</dbReference>
<evidence type="ECO:0000313" key="8">
    <source>
        <dbReference type="Proteomes" id="UP000620124"/>
    </source>
</evidence>
<feature type="region of interest" description="Disordered" evidence="5">
    <location>
        <begin position="1"/>
        <end position="34"/>
    </location>
</feature>
<comment type="caution">
    <text evidence="7">The sequence shown here is derived from an EMBL/GenBank/DDBJ whole genome shotgun (WGS) entry which is preliminary data.</text>
</comment>
<dbReference type="Gene3D" id="6.10.140.2220">
    <property type="match status" value="1"/>
</dbReference>
<evidence type="ECO:0000259" key="6">
    <source>
        <dbReference type="PROSITE" id="PS50865"/>
    </source>
</evidence>
<dbReference type="GO" id="GO:0008270">
    <property type="term" value="F:zinc ion binding"/>
    <property type="evidence" value="ECO:0007669"/>
    <property type="project" value="UniProtKB-KW"/>
</dbReference>
<dbReference type="PANTHER" id="PTHR47570">
    <property type="entry name" value="ZINC ION BINDING PROTEIN"/>
    <property type="match status" value="1"/>
</dbReference>
<sequence length="567" mass="64079">MKATPAAEPDNTRTEVSLRGGRAVQPQSPVTRRPVPAALPVDETTDITPHERRMLEAMNSVSSEQFQYIRQMAKKFEDAVNAGDVATQREVRLSVGTMCSYVKCGKPCLSASGDKWTPKRCSGCLGNYYCSKACQTADWKPISGRSTNQPGVYHKDWCKVIRDKYMPQLPYFQAQLTQFPWGRLERDGTFSNKFLQARFDVLDSDYRKAGFWTVPERINPHDNSDDPLLISAAQPFMRPTDNTNLKGYTHGAMMLALEEWPSDVEGWKLQDEALIPHIFFTDQFQPPPRPRPGQVRDWKSWYDWRGLSLESPAAVLMDHVLTTYYLLTETLKVVDLQHPLNERQVVDVHYLGAETELNYLPLFSELALLLPNTHINLTVFSPATHDLLERAKQHYPRSIAAREGPVWEYTAPRPTGGGSIAISLYHAPPLPPIARQLQLRPFKGMWQRSVMMLAPKEPDALVALNAGILAHSTWHEVVSCATMANIPFACTDYAQQSAQMCADHIPKWLNEASRSFPPGENMHQELVRQRTRPVTVNPFHRPGQRPISQVRSPNLGNGFICRIVGPE</sequence>
<evidence type="ECO:0000256" key="1">
    <source>
        <dbReference type="ARBA" id="ARBA00022723"/>
    </source>
</evidence>
<proteinExistence type="predicted"/>
<dbReference type="PANTHER" id="PTHR47570:SF1">
    <property type="entry name" value="ZINC ION BINDING PROTEIN"/>
    <property type="match status" value="1"/>
</dbReference>
<evidence type="ECO:0000256" key="4">
    <source>
        <dbReference type="PROSITE-ProRule" id="PRU00134"/>
    </source>
</evidence>
<evidence type="ECO:0000256" key="3">
    <source>
        <dbReference type="ARBA" id="ARBA00022833"/>
    </source>
</evidence>
<feature type="domain" description="MYND-type" evidence="6">
    <location>
        <begin position="101"/>
        <end position="158"/>
    </location>
</feature>
<keyword evidence="1" id="KW-0479">Metal-binding</keyword>
<gene>
    <name evidence="7" type="ORF">MVEN_00456500</name>
</gene>
<organism evidence="7 8">
    <name type="scientific">Mycena venus</name>
    <dbReference type="NCBI Taxonomy" id="2733690"/>
    <lineage>
        <taxon>Eukaryota</taxon>
        <taxon>Fungi</taxon>
        <taxon>Dikarya</taxon>
        <taxon>Basidiomycota</taxon>
        <taxon>Agaricomycotina</taxon>
        <taxon>Agaricomycetes</taxon>
        <taxon>Agaricomycetidae</taxon>
        <taxon>Agaricales</taxon>
        <taxon>Marasmiineae</taxon>
        <taxon>Mycenaceae</taxon>
        <taxon>Mycena</taxon>
    </lineage>
</organism>
<name>A0A8H6YW73_9AGAR</name>
<keyword evidence="2 4" id="KW-0863">Zinc-finger</keyword>
<dbReference type="OrthoDB" id="432970at2759"/>
<dbReference type="PROSITE" id="PS50865">
    <property type="entry name" value="ZF_MYND_2"/>
    <property type="match status" value="1"/>
</dbReference>
<keyword evidence="8" id="KW-1185">Reference proteome</keyword>
<dbReference type="Pfam" id="PF01753">
    <property type="entry name" value="zf-MYND"/>
    <property type="match status" value="1"/>
</dbReference>
<dbReference type="InterPro" id="IPR046824">
    <property type="entry name" value="Mss51-like_C"/>
</dbReference>
<evidence type="ECO:0000256" key="2">
    <source>
        <dbReference type="ARBA" id="ARBA00022771"/>
    </source>
</evidence>
<keyword evidence="3" id="KW-0862">Zinc</keyword>
<dbReference type="Proteomes" id="UP000620124">
    <property type="component" value="Unassembled WGS sequence"/>
</dbReference>
<dbReference type="InterPro" id="IPR002893">
    <property type="entry name" value="Znf_MYND"/>
</dbReference>
<dbReference type="AlphaFoldDB" id="A0A8H6YW73"/>
<dbReference type="Pfam" id="PF20179">
    <property type="entry name" value="MSS51_C"/>
    <property type="match status" value="1"/>
</dbReference>